<dbReference type="Proteomes" id="UP000059542">
    <property type="component" value="Chromosome"/>
</dbReference>
<gene>
    <name evidence="1" type="ORF">AUC43_09550</name>
</gene>
<name>A0A0U3SGM7_9BACT</name>
<organism evidence="1 2">
    <name type="scientific">Hymenobacter sedentarius</name>
    <dbReference type="NCBI Taxonomy" id="1411621"/>
    <lineage>
        <taxon>Bacteria</taxon>
        <taxon>Pseudomonadati</taxon>
        <taxon>Bacteroidota</taxon>
        <taxon>Cytophagia</taxon>
        <taxon>Cytophagales</taxon>
        <taxon>Hymenobacteraceae</taxon>
        <taxon>Hymenobacter</taxon>
    </lineage>
</organism>
<dbReference type="EMBL" id="CP013909">
    <property type="protein sequence ID" value="ALW85318.1"/>
    <property type="molecule type" value="Genomic_DNA"/>
</dbReference>
<dbReference type="RefSeq" id="WP_068192354.1">
    <property type="nucleotide sequence ID" value="NZ_CP013909.1"/>
</dbReference>
<evidence type="ECO:0000313" key="1">
    <source>
        <dbReference type="EMBL" id="ALW85318.1"/>
    </source>
</evidence>
<dbReference type="KEGG" id="hyg:AUC43_09550"/>
<accession>A0A0U3SGM7</accession>
<dbReference type="AlphaFoldDB" id="A0A0U3SGM7"/>
<protein>
    <submittedName>
        <fullName evidence="1">Uncharacterized protein</fullName>
    </submittedName>
</protein>
<proteinExistence type="predicted"/>
<keyword evidence="2" id="KW-1185">Reference proteome</keyword>
<reference evidence="1 2" key="1">
    <citation type="submission" date="2015-12" db="EMBL/GenBank/DDBJ databases">
        <authorList>
            <person name="Shamseldin A."/>
            <person name="Moawad H."/>
            <person name="Abd El-Rahim W.M."/>
            <person name="Sadowsky M.J."/>
        </authorList>
    </citation>
    <scope>NUCLEOTIDE SEQUENCE [LARGE SCALE GENOMIC DNA]</scope>
    <source>
        <strain evidence="1 2">DG5B</strain>
    </source>
</reference>
<evidence type="ECO:0000313" key="2">
    <source>
        <dbReference type="Proteomes" id="UP000059542"/>
    </source>
</evidence>
<sequence length="128" mass="14944">MLRGFRPEATVFFPLANFYNEAASVDQGSVVEMHCRFSQFTIPSNPNARGNLRLELVPMRKALTLAQIAELRNFYMARGMDGWARAYDRMRTDFKLTEHQAREKVKAVRSEEQFKQLNRILHQAQLDH</sequence>